<dbReference type="Pfam" id="PF22050">
    <property type="entry name" value="Toddler"/>
    <property type="match status" value="1"/>
</dbReference>
<feature type="region of interest" description="Disordered" evidence="1">
    <location>
        <begin position="1"/>
        <end position="27"/>
    </location>
</feature>
<protein>
    <submittedName>
        <fullName evidence="2">Uncharacterized protein</fullName>
    </submittedName>
</protein>
<dbReference type="Ensembl" id="ENSSMAT00000084320.1">
    <property type="protein sequence ID" value="ENSSMAP00000051829.1"/>
    <property type="gene ID" value="ENSSMAG00000029681.1"/>
</dbReference>
<organism evidence="2 3">
    <name type="scientific">Scophthalmus maximus</name>
    <name type="common">Turbot</name>
    <name type="synonym">Psetta maxima</name>
    <dbReference type="NCBI Taxonomy" id="52904"/>
    <lineage>
        <taxon>Eukaryota</taxon>
        <taxon>Metazoa</taxon>
        <taxon>Chordata</taxon>
        <taxon>Craniata</taxon>
        <taxon>Vertebrata</taxon>
        <taxon>Euteleostomi</taxon>
        <taxon>Actinopterygii</taxon>
        <taxon>Neopterygii</taxon>
        <taxon>Teleostei</taxon>
        <taxon>Neoteleostei</taxon>
        <taxon>Acanthomorphata</taxon>
        <taxon>Carangaria</taxon>
        <taxon>Pleuronectiformes</taxon>
        <taxon>Pleuronectoidei</taxon>
        <taxon>Scophthalmidae</taxon>
        <taxon>Scophthalmus</taxon>
    </lineage>
</organism>
<dbReference type="AlphaFoldDB" id="A0A8D3CX21"/>
<accession>A0A8D3CX21</accession>
<dbReference type="InterPro" id="IPR047853">
    <property type="entry name" value="ELA"/>
</dbReference>
<sequence length="108" mass="12113">MTWSRSAKCKGVVPPGARSSSSRREGAGHKVIGRFISSWGLGLAACEPRESKWIYWGTFKNNHVLGLCASQFIRKKRGGGVCLLRHFHGQHHCPHRRCLPLHSRVPFP</sequence>
<dbReference type="Proteomes" id="UP000694558">
    <property type="component" value="Chromosome 8"/>
</dbReference>
<evidence type="ECO:0000313" key="3">
    <source>
        <dbReference type="Proteomes" id="UP000694558"/>
    </source>
</evidence>
<evidence type="ECO:0000313" key="2">
    <source>
        <dbReference type="Ensembl" id="ENSSMAP00000051829.1"/>
    </source>
</evidence>
<name>A0A8D3CX21_SCOMX</name>
<reference evidence="2" key="1">
    <citation type="submission" date="2023-05" db="EMBL/GenBank/DDBJ databases">
        <title>High-quality long-read genome of Scophthalmus maximus.</title>
        <authorList>
            <person name="Lien S."/>
            <person name="Martinez P."/>
        </authorList>
    </citation>
    <scope>NUCLEOTIDE SEQUENCE [LARGE SCALE GENOMIC DNA]</scope>
</reference>
<evidence type="ECO:0000256" key="1">
    <source>
        <dbReference type="SAM" id="MobiDB-lite"/>
    </source>
</evidence>
<dbReference type="CDD" id="cd20244">
    <property type="entry name" value="Toddler"/>
    <property type="match status" value="1"/>
</dbReference>
<dbReference type="GO" id="GO:0031704">
    <property type="term" value="F:apelin receptor binding"/>
    <property type="evidence" value="ECO:0007669"/>
    <property type="project" value="InterPro"/>
</dbReference>
<reference evidence="2" key="2">
    <citation type="submission" date="2025-08" db="UniProtKB">
        <authorList>
            <consortium name="Ensembl"/>
        </authorList>
    </citation>
    <scope>IDENTIFICATION</scope>
</reference>
<dbReference type="GO" id="GO:0007507">
    <property type="term" value="P:heart development"/>
    <property type="evidence" value="ECO:0007669"/>
    <property type="project" value="InterPro"/>
</dbReference>
<dbReference type="GO" id="GO:0060183">
    <property type="term" value="P:apelin receptor signaling pathway"/>
    <property type="evidence" value="ECO:0007669"/>
    <property type="project" value="InterPro"/>
</dbReference>
<proteinExistence type="predicted"/>